<dbReference type="InterPro" id="IPR004358">
    <property type="entry name" value="Sig_transdc_His_kin-like_C"/>
</dbReference>
<keyword evidence="5" id="KW-0808">Transferase</keyword>
<dbReference type="Proteomes" id="UP000604001">
    <property type="component" value="Unassembled WGS sequence"/>
</dbReference>
<accession>A0ABR6U8X5</accession>
<keyword evidence="7" id="KW-0547">Nucleotide-binding</keyword>
<proteinExistence type="predicted"/>
<dbReference type="RefSeq" id="WP_186345993.1">
    <property type="nucleotide sequence ID" value="NZ_BMMR01000005.1"/>
</dbReference>
<dbReference type="InterPro" id="IPR003660">
    <property type="entry name" value="HAMP_dom"/>
</dbReference>
<evidence type="ECO:0000259" key="16">
    <source>
        <dbReference type="PROSITE" id="PS50885"/>
    </source>
</evidence>
<dbReference type="CDD" id="cd00082">
    <property type="entry name" value="HisKA"/>
    <property type="match status" value="1"/>
</dbReference>
<dbReference type="InterPro" id="IPR003661">
    <property type="entry name" value="HisK_dim/P_dom"/>
</dbReference>
<keyword evidence="18" id="KW-1185">Reference proteome</keyword>
<keyword evidence="6 14" id="KW-0812">Transmembrane</keyword>
<dbReference type="EMBL" id="JACMYC010000005">
    <property type="protein sequence ID" value="MBC2960730.1"/>
    <property type="molecule type" value="Genomic_DNA"/>
</dbReference>
<evidence type="ECO:0000256" key="9">
    <source>
        <dbReference type="ARBA" id="ARBA00022840"/>
    </source>
</evidence>
<evidence type="ECO:0000256" key="1">
    <source>
        <dbReference type="ARBA" id="ARBA00000085"/>
    </source>
</evidence>
<dbReference type="SMART" id="SM00388">
    <property type="entry name" value="HisKA"/>
    <property type="match status" value="1"/>
</dbReference>
<dbReference type="InterPro" id="IPR003594">
    <property type="entry name" value="HATPase_dom"/>
</dbReference>
<dbReference type="Pfam" id="PF02518">
    <property type="entry name" value="HATPase_c"/>
    <property type="match status" value="1"/>
</dbReference>
<dbReference type="PANTHER" id="PTHR42878">
    <property type="entry name" value="TWO-COMPONENT HISTIDINE KINASE"/>
    <property type="match status" value="1"/>
</dbReference>
<dbReference type="PROSITE" id="PS50885">
    <property type="entry name" value="HAMP"/>
    <property type="match status" value="1"/>
</dbReference>
<evidence type="ECO:0000256" key="3">
    <source>
        <dbReference type="ARBA" id="ARBA00012438"/>
    </source>
</evidence>
<dbReference type="Gene3D" id="3.30.565.10">
    <property type="entry name" value="Histidine kinase-like ATPase, C-terminal domain"/>
    <property type="match status" value="1"/>
</dbReference>
<comment type="catalytic activity">
    <reaction evidence="1">
        <text>ATP + protein L-histidine = ADP + protein N-phospho-L-histidine.</text>
        <dbReference type="EC" id="2.7.13.3"/>
    </reaction>
</comment>
<evidence type="ECO:0000256" key="13">
    <source>
        <dbReference type="SAM" id="MobiDB-lite"/>
    </source>
</evidence>
<keyword evidence="11" id="KW-0902">Two-component regulatory system</keyword>
<keyword evidence="8" id="KW-0418">Kinase</keyword>
<protein>
    <recommendedName>
        <fullName evidence="12">Sensor-like histidine kinase SenX3</fullName>
        <ecNumber evidence="3">2.7.13.3</ecNumber>
    </recommendedName>
</protein>
<dbReference type="InterPro" id="IPR036890">
    <property type="entry name" value="HATPase_C_sf"/>
</dbReference>
<evidence type="ECO:0000313" key="17">
    <source>
        <dbReference type="EMBL" id="MBC2960730.1"/>
    </source>
</evidence>
<evidence type="ECO:0000256" key="4">
    <source>
        <dbReference type="ARBA" id="ARBA00022553"/>
    </source>
</evidence>
<evidence type="ECO:0000256" key="8">
    <source>
        <dbReference type="ARBA" id="ARBA00022777"/>
    </source>
</evidence>
<feature type="domain" description="HAMP" evidence="16">
    <location>
        <begin position="225"/>
        <end position="277"/>
    </location>
</feature>
<dbReference type="PANTHER" id="PTHR42878:SF7">
    <property type="entry name" value="SENSOR HISTIDINE KINASE GLRK"/>
    <property type="match status" value="1"/>
</dbReference>
<feature type="domain" description="Histidine kinase" evidence="15">
    <location>
        <begin position="299"/>
        <end position="516"/>
    </location>
</feature>
<evidence type="ECO:0000256" key="6">
    <source>
        <dbReference type="ARBA" id="ARBA00022692"/>
    </source>
</evidence>
<comment type="subcellular location">
    <subcellularLocation>
        <location evidence="2">Cell membrane</location>
    </subcellularLocation>
</comment>
<keyword evidence="14" id="KW-0472">Membrane</keyword>
<keyword evidence="10 14" id="KW-1133">Transmembrane helix</keyword>
<dbReference type="SUPFAM" id="SSF55874">
    <property type="entry name" value="ATPase domain of HSP90 chaperone/DNA topoisomerase II/histidine kinase"/>
    <property type="match status" value="1"/>
</dbReference>
<feature type="region of interest" description="Disordered" evidence="13">
    <location>
        <begin position="1"/>
        <end position="24"/>
    </location>
</feature>
<organism evidence="17 18">
    <name type="scientific">Nocardioides deserti</name>
    <dbReference type="NCBI Taxonomy" id="1588644"/>
    <lineage>
        <taxon>Bacteria</taxon>
        <taxon>Bacillati</taxon>
        <taxon>Actinomycetota</taxon>
        <taxon>Actinomycetes</taxon>
        <taxon>Propionibacteriales</taxon>
        <taxon>Nocardioidaceae</taxon>
        <taxon>Nocardioides</taxon>
    </lineage>
</organism>
<dbReference type="InterPro" id="IPR036097">
    <property type="entry name" value="HisK_dim/P_sf"/>
</dbReference>
<name>A0ABR6U8X5_9ACTN</name>
<evidence type="ECO:0000256" key="11">
    <source>
        <dbReference type="ARBA" id="ARBA00023012"/>
    </source>
</evidence>
<evidence type="ECO:0000313" key="18">
    <source>
        <dbReference type="Proteomes" id="UP000604001"/>
    </source>
</evidence>
<evidence type="ECO:0000256" key="10">
    <source>
        <dbReference type="ARBA" id="ARBA00022989"/>
    </source>
</evidence>
<dbReference type="EC" id="2.7.13.3" evidence="3"/>
<dbReference type="Gene3D" id="1.10.287.130">
    <property type="match status" value="1"/>
</dbReference>
<keyword evidence="4" id="KW-0597">Phosphoprotein</keyword>
<dbReference type="SMART" id="SM00387">
    <property type="entry name" value="HATPase_c"/>
    <property type="match status" value="1"/>
</dbReference>
<evidence type="ECO:0000256" key="14">
    <source>
        <dbReference type="SAM" id="Phobius"/>
    </source>
</evidence>
<evidence type="ECO:0000256" key="5">
    <source>
        <dbReference type="ARBA" id="ARBA00022679"/>
    </source>
</evidence>
<comment type="caution">
    <text evidence="17">The sequence shown here is derived from an EMBL/GenBank/DDBJ whole genome shotgun (WGS) entry which is preliminary data.</text>
</comment>
<dbReference type="PROSITE" id="PS50109">
    <property type="entry name" value="HIS_KIN"/>
    <property type="match status" value="1"/>
</dbReference>
<dbReference type="InterPro" id="IPR050351">
    <property type="entry name" value="BphY/WalK/GraS-like"/>
</dbReference>
<evidence type="ECO:0000256" key="2">
    <source>
        <dbReference type="ARBA" id="ARBA00004236"/>
    </source>
</evidence>
<dbReference type="SUPFAM" id="SSF47384">
    <property type="entry name" value="Homodimeric domain of signal transducing histidine kinase"/>
    <property type="match status" value="1"/>
</dbReference>
<keyword evidence="9" id="KW-0067">ATP-binding</keyword>
<evidence type="ECO:0000259" key="15">
    <source>
        <dbReference type="PROSITE" id="PS50109"/>
    </source>
</evidence>
<feature type="transmembrane region" description="Helical" evidence="14">
    <location>
        <begin position="32"/>
        <end position="54"/>
    </location>
</feature>
<evidence type="ECO:0000256" key="7">
    <source>
        <dbReference type="ARBA" id="ARBA00022741"/>
    </source>
</evidence>
<gene>
    <name evidence="17" type="ORF">H7344_10540</name>
</gene>
<sequence>MRTPAARSGTRPVGGTPPPGGGQPVSRLVAPVLARMGLLLALMAAICVGGVLASTQALDHLTGRLLPAATANEDVLQDLTDMDAAVGAYARSGEQEAIDDYEQAMQRLPGHERPVREFARGDAELELLVTRQQDAADAWVERYAEPRVDAPGGPGTFQQQRYDRGQRLFDELQEAHLATHEEFDRRQREASSDAQWRFRATILAVVVLGLVGWFLVGRSRRRLDRELSAPLLAIEATVQRVARAEADVRAEVAGPREVRAVAAALNELVEQQSRARAVETRIQSELRALDTARDDFVSNVSHELRTPLTTISGYLELIAEEFEDGMAPRHERMLEATRRNVSRLKTLIDDLLTLSKAENRGTDLEQVDLDQVVRDAATDVRITAARRGIVVTVTAPGHPLPVLADRAMLNRAFLNVLSNAVKFSRDGDPVEVEVTESMGQVQVAVRDHGIGIPAGELERLGTRFFRASNAVHNEIAGTGLGVRIVQTIIDKHDGRVLFESEEGAGTTVTISLRLQGDRVPPAPAPAELADPTPDPTPDQTPEQDLQQDRQDA</sequence>
<dbReference type="PRINTS" id="PR00344">
    <property type="entry name" value="BCTRLSENSOR"/>
</dbReference>
<evidence type="ECO:0000256" key="12">
    <source>
        <dbReference type="ARBA" id="ARBA00039401"/>
    </source>
</evidence>
<dbReference type="InterPro" id="IPR005467">
    <property type="entry name" value="His_kinase_dom"/>
</dbReference>
<feature type="transmembrane region" description="Helical" evidence="14">
    <location>
        <begin position="196"/>
        <end position="216"/>
    </location>
</feature>
<dbReference type="Pfam" id="PF00672">
    <property type="entry name" value="HAMP"/>
    <property type="match status" value="1"/>
</dbReference>
<feature type="region of interest" description="Disordered" evidence="13">
    <location>
        <begin position="514"/>
        <end position="552"/>
    </location>
</feature>
<reference evidence="17 18" key="1">
    <citation type="submission" date="2020-08" db="EMBL/GenBank/DDBJ databases">
        <title>novel species in genus Nocardioides.</title>
        <authorList>
            <person name="Zhang G."/>
        </authorList>
    </citation>
    <scope>NUCLEOTIDE SEQUENCE [LARGE SCALE GENOMIC DNA]</scope>
    <source>
        <strain evidence="17 18">SC8A-24</strain>
    </source>
</reference>
<dbReference type="Pfam" id="PF00512">
    <property type="entry name" value="HisKA"/>
    <property type="match status" value="1"/>
</dbReference>